<sequence length="87" mass="9643">MAARFGNMQGSCCSYSMLALHNFLKLADDAMPPLKRRYCPPGYSDTLSRDGDTILGSWRQEECALKMVSLIGSNMHTKRILSNISAV</sequence>
<evidence type="ECO:0000313" key="1">
    <source>
        <dbReference type="EMBL" id="GIY87588.1"/>
    </source>
</evidence>
<dbReference type="Proteomes" id="UP001054945">
    <property type="component" value="Unassembled WGS sequence"/>
</dbReference>
<evidence type="ECO:0000313" key="2">
    <source>
        <dbReference type="Proteomes" id="UP001054945"/>
    </source>
</evidence>
<name>A0AAV4X1G6_CAEEX</name>
<dbReference type="AlphaFoldDB" id="A0AAV4X1G6"/>
<dbReference type="EMBL" id="BPLR01016955">
    <property type="protein sequence ID" value="GIY87588.1"/>
    <property type="molecule type" value="Genomic_DNA"/>
</dbReference>
<accession>A0AAV4X1G6</accession>
<keyword evidence="2" id="KW-1185">Reference proteome</keyword>
<gene>
    <name evidence="1" type="ORF">CEXT_627121</name>
</gene>
<protein>
    <submittedName>
        <fullName evidence="1">Uncharacterized protein</fullName>
    </submittedName>
</protein>
<comment type="caution">
    <text evidence="1">The sequence shown here is derived from an EMBL/GenBank/DDBJ whole genome shotgun (WGS) entry which is preliminary data.</text>
</comment>
<proteinExistence type="predicted"/>
<organism evidence="1 2">
    <name type="scientific">Caerostris extrusa</name>
    <name type="common">Bark spider</name>
    <name type="synonym">Caerostris bankana</name>
    <dbReference type="NCBI Taxonomy" id="172846"/>
    <lineage>
        <taxon>Eukaryota</taxon>
        <taxon>Metazoa</taxon>
        <taxon>Ecdysozoa</taxon>
        <taxon>Arthropoda</taxon>
        <taxon>Chelicerata</taxon>
        <taxon>Arachnida</taxon>
        <taxon>Araneae</taxon>
        <taxon>Araneomorphae</taxon>
        <taxon>Entelegynae</taxon>
        <taxon>Araneoidea</taxon>
        <taxon>Araneidae</taxon>
        <taxon>Caerostris</taxon>
    </lineage>
</organism>
<reference evidence="1 2" key="1">
    <citation type="submission" date="2021-06" db="EMBL/GenBank/DDBJ databases">
        <title>Caerostris extrusa draft genome.</title>
        <authorList>
            <person name="Kono N."/>
            <person name="Arakawa K."/>
        </authorList>
    </citation>
    <scope>NUCLEOTIDE SEQUENCE [LARGE SCALE GENOMIC DNA]</scope>
</reference>